<evidence type="ECO:0000313" key="3">
    <source>
        <dbReference type="Proteomes" id="UP001589710"/>
    </source>
</evidence>
<evidence type="ECO:0000256" key="1">
    <source>
        <dbReference type="SAM" id="SignalP"/>
    </source>
</evidence>
<dbReference type="Pfam" id="PF12098">
    <property type="entry name" value="DUF3574"/>
    <property type="match status" value="1"/>
</dbReference>
<dbReference type="Proteomes" id="UP001589710">
    <property type="component" value="Unassembled WGS sequence"/>
</dbReference>
<evidence type="ECO:0000313" key="2">
    <source>
        <dbReference type="EMBL" id="MFB9573296.1"/>
    </source>
</evidence>
<keyword evidence="1" id="KW-0732">Signal</keyword>
<name>A0ABV5R613_9ACTN</name>
<sequence>MALTVAAAAFAVLAVGEPVANATLGSGTPAASQPAASTALARGKAYMETRLLFGTERPEGGPRVTDQQFLAFVDEEITPRFPKGLTIQDGRGQWRDSRGMIARERSYEVILLYPATESRVRDSQIERIRNAYENAYAQNSVGRLDERTTADF</sequence>
<dbReference type="RefSeq" id="WP_345514802.1">
    <property type="nucleotide sequence ID" value="NZ_BAAAXD010000029.1"/>
</dbReference>
<feature type="chain" id="PRO_5045533474" evidence="1">
    <location>
        <begin position="23"/>
        <end position="152"/>
    </location>
</feature>
<reference evidence="2 3" key="1">
    <citation type="submission" date="2024-09" db="EMBL/GenBank/DDBJ databases">
        <authorList>
            <person name="Sun Q."/>
            <person name="Mori K."/>
        </authorList>
    </citation>
    <scope>NUCLEOTIDE SEQUENCE [LARGE SCALE GENOMIC DNA]</scope>
    <source>
        <strain evidence="2 3">JCM 3331</strain>
    </source>
</reference>
<organism evidence="2 3">
    <name type="scientific">Streptomyces yanii</name>
    <dbReference type="NCBI Taxonomy" id="78510"/>
    <lineage>
        <taxon>Bacteria</taxon>
        <taxon>Bacillati</taxon>
        <taxon>Actinomycetota</taxon>
        <taxon>Actinomycetes</taxon>
        <taxon>Kitasatosporales</taxon>
        <taxon>Streptomycetaceae</taxon>
        <taxon>Streptomyces</taxon>
    </lineage>
</organism>
<accession>A0ABV5R613</accession>
<protein>
    <submittedName>
        <fullName evidence="2">DUF3574 domain-containing protein</fullName>
    </submittedName>
</protein>
<keyword evidence="3" id="KW-1185">Reference proteome</keyword>
<dbReference type="InterPro" id="IPR021957">
    <property type="entry name" value="DUF3574"/>
</dbReference>
<gene>
    <name evidence="2" type="ORF">ACFFTL_13435</name>
</gene>
<proteinExistence type="predicted"/>
<dbReference type="EMBL" id="JBHMCG010000057">
    <property type="protein sequence ID" value="MFB9573296.1"/>
    <property type="molecule type" value="Genomic_DNA"/>
</dbReference>
<comment type="caution">
    <text evidence="2">The sequence shown here is derived from an EMBL/GenBank/DDBJ whole genome shotgun (WGS) entry which is preliminary data.</text>
</comment>
<feature type="signal peptide" evidence="1">
    <location>
        <begin position="1"/>
        <end position="22"/>
    </location>
</feature>